<evidence type="ECO:0000313" key="7">
    <source>
        <dbReference type="Proteomes" id="UP000182471"/>
    </source>
</evidence>
<dbReference type="OrthoDB" id="9806726at2"/>
<protein>
    <submittedName>
        <fullName evidence="6">Zinc transport system ATP-binding protein</fullName>
    </submittedName>
</protein>
<dbReference type="EMBL" id="FOGW01000022">
    <property type="protein sequence ID" value="SES03506.1"/>
    <property type="molecule type" value="Genomic_DNA"/>
</dbReference>
<evidence type="ECO:0000256" key="1">
    <source>
        <dbReference type="ARBA" id="ARBA00005417"/>
    </source>
</evidence>
<dbReference type="SMART" id="SM00382">
    <property type="entry name" value="AAA"/>
    <property type="match status" value="1"/>
</dbReference>
<dbReference type="InterPro" id="IPR003439">
    <property type="entry name" value="ABC_transporter-like_ATP-bd"/>
</dbReference>
<dbReference type="PANTHER" id="PTHR42734:SF17">
    <property type="entry name" value="METAL TRANSPORT SYSTEM ATP-BINDING PROTEIN TM_0124-RELATED"/>
    <property type="match status" value="1"/>
</dbReference>
<keyword evidence="4 6" id="KW-0067">ATP-binding</keyword>
<keyword evidence="3" id="KW-0547">Nucleotide-binding</keyword>
<dbReference type="PANTHER" id="PTHR42734">
    <property type="entry name" value="METAL TRANSPORT SYSTEM ATP-BINDING PROTEIN TM_0124-RELATED"/>
    <property type="match status" value="1"/>
</dbReference>
<evidence type="ECO:0000256" key="3">
    <source>
        <dbReference type="ARBA" id="ARBA00022741"/>
    </source>
</evidence>
<proteinExistence type="inferred from homology"/>
<keyword evidence="2" id="KW-0813">Transport</keyword>
<dbReference type="SUPFAM" id="SSF52540">
    <property type="entry name" value="P-loop containing nucleoside triphosphate hydrolases"/>
    <property type="match status" value="1"/>
</dbReference>
<reference evidence="7" key="1">
    <citation type="submission" date="2016-10" db="EMBL/GenBank/DDBJ databases">
        <authorList>
            <person name="Varghese N."/>
            <person name="Submissions S."/>
        </authorList>
    </citation>
    <scope>NUCLEOTIDE SEQUENCE [LARGE SCALE GENOMIC DNA]</scope>
    <source>
        <strain evidence="7">S1b</strain>
    </source>
</reference>
<dbReference type="PROSITE" id="PS50893">
    <property type="entry name" value="ABC_TRANSPORTER_2"/>
    <property type="match status" value="1"/>
</dbReference>
<organism evidence="6 7">
    <name type="scientific">Lachnobacterium bovis</name>
    <dbReference type="NCBI Taxonomy" id="140626"/>
    <lineage>
        <taxon>Bacteria</taxon>
        <taxon>Bacillati</taxon>
        <taxon>Bacillota</taxon>
        <taxon>Clostridia</taxon>
        <taxon>Lachnospirales</taxon>
        <taxon>Lachnospiraceae</taxon>
        <taxon>Lachnobacterium</taxon>
    </lineage>
</organism>
<dbReference type="GO" id="GO:0016887">
    <property type="term" value="F:ATP hydrolysis activity"/>
    <property type="evidence" value="ECO:0007669"/>
    <property type="project" value="InterPro"/>
</dbReference>
<dbReference type="Pfam" id="PF00005">
    <property type="entry name" value="ABC_tran"/>
    <property type="match status" value="1"/>
</dbReference>
<evidence type="ECO:0000313" key="6">
    <source>
        <dbReference type="EMBL" id="SES03506.1"/>
    </source>
</evidence>
<sequence>MQKIIKPCGFHCIKIKNLGVQFGEQEVLKDINLHVHCGTLNAIIGQNGAGKSTLIRAILDDIPHTGEIEFRDTKDGHIKKLKIGYVPQSINIEKNTPVSVFDLMASFESRSPIFLFKRKKTYNKIKKALKVFEADDLIDKKVCNLSGGQLQRVLLSLAIMDSPNLLLLDEPVSGIDQNGMKLFFETMYYLKTHYDLAIILISHDLDYVKKYADHVALIDKTIVCQGNAKKVFESEEFDNIFRNSANESWVDLDQDSKEKSLEDIAEKFGSKED</sequence>
<dbReference type="InterPro" id="IPR027417">
    <property type="entry name" value="P-loop_NTPase"/>
</dbReference>
<name>A0A1H9U233_9FIRM</name>
<evidence type="ECO:0000259" key="5">
    <source>
        <dbReference type="PROSITE" id="PS50893"/>
    </source>
</evidence>
<dbReference type="InterPro" id="IPR017871">
    <property type="entry name" value="ABC_transporter-like_CS"/>
</dbReference>
<keyword evidence="7" id="KW-1185">Reference proteome</keyword>
<gene>
    <name evidence="6" type="ORF">SAMN02910429_01893</name>
</gene>
<dbReference type="InterPro" id="IPR003593">
    <property type="entry name" value="AAA+_ATPase"/>
</dbReference>
<dbReference type="GO" id="GO:0005524">
    <property type="term" value="F:ATP binding"/>
    <property type="evidence" value="ECO:0007669"/>
    <property type="project" value="UniProtKB-KW"/>
</dbReference>
<dbReference type="PROSITE" id="PS00211">
    <property type="entry name" value="ABC_TRANSPORTER_1"/>
    <property type="match status" value="1"/>
</dbReference>
<feature type="domain" description="ABC transporter" evidence="5">
    <location>
        <begin position="13"/>
        <end position="245"/>
    </location>
</feature>
<dbReference type="AlphaFoldDB" id="A0A1H9U233"/>
<comment type="similarity">
    <text evidence="1">Belongs to the ABC transporter superfamily.</text>
</comment>
<evidence type="ECO:0000256" key="2">
    <source>
        <dbReference type="ARBA" id="ARBA00022448"/>
    </source>
</evidence>
<accession>A0A1H9U233</accession>
<dbReference type="Gene3D" id="3.40.50.300">
    <property type="entry name" value="P-loop containing nucleotide triphosphate hydrolases"/>
    <property type="match status" value="1"/>
</dbReference>
<evidence type="ECO:0000256" key="4">
    <source>
        <dbReference type="ARBA" id="ARBA00022840"/>
    </source>
</evidence>
<dbReference type="RefSeq" id="WP_022749504.1">
    <property type="nucleotide sequence ID" value="NZ_FOGW01000022.1"/>
</dbReference>
<dbReference type="Proteomes" id="UP000182471">
    <property type="component" value="Unassembled WGS sequence"/>
</dbReference>
<dbReference type="InterPro" id="IPR050153">
    <property type="entry name" value="Metal_Ion_Import_ABC"/>
</dbReference>